<proteinExistence type="predicted"/>
<feature type="region of interest" description="Disordered" evidence="1">
    <location>
        <begin position="37"/>
        <end position="66"/>
    </location>
</feature>
<sequence>MTARSGDNASREPTAIWRAALAVMLISHLATPATAALPDRSVASPPRDTEPPVEGHLPHPASNHATDSGATILVQRMEHPAFKSDYTFPDVLRSVSSAREPFRRLGESVGDAIEILGGHDVAPGLRQGMTISGELVDIATGFIPEVQLVRLPGELAGVVVDSLDGKLPTGDVLSGLVQGADPRTFGLSMASHARPKVPPSMGDELPIEPIVSLSRRFHPVPRARMAARRHPPSEHKADTAREATNGAEHIAADPVDLAPESTHDDHPAFAAPLYIAGEAEHLSGYEQEFPADPLPDGERPRLLVMNGERYIGGEAGYYRATRGGSDDHWLIDAPRRDKAQVPVTFDAASGQWQAHAPLRLCGGGCSQSKALPTDSIDERHAEIEAPVGRLHEEILSNGLPSDSIDERYVEIKAAVGHLYDEKMQLAILRGMETLAHMHLLRTNRPDTRGTGDNSIMAHRAALRKAMAHIDRYAPLVTQQRQAAEITYRHYDRNHYAEAFCHENAEILFHQLLQGGVPEDRIRIITITPQRRSPHVLVLYTETHDLTTLLDLATPQPPIVNHRDGISGVTFSGFIYMNKKTTLLLDPWSRIKAFEFSRARDERDVMRMLDNALADVGHQSGQPFTVSVTRPFGTRIFGNRQHSISSLSTSGSPARLGKVFDGVESPPSDPEALSRPESESRGTSASNGDTVPST</sequence>
<feature type="compositionally biased region" description="Polar residues" evidence="1">
    <location>
        <begin position="642"/>
        <end position="651"/>
    </location>
</feature>
<protein>
    <recommendedName>
        <fullName evidence="5">Secreted protein</fullName>
    </recommendedName>
</protein>
<evidence type="ECO:0000313" key="4">
    <source>
        <dbReference type="Proteomes" id="UP000035080"/>
    </source>
</evidence>
<dbReference type="EMBL" id="CP047385">
    <property type="protein sequence ID" value="QHF11523.1"/>
    <property type="molecule type" value="Genomic_DNA"/>
</dbReference>
<name>A0ABX6HLA9_9BURK</name>
<evidence type="ECO:0008006" key="5">
    <source>
        <dbReference type="Google" id="ProtNLM"/>
    </source>
</evidence>
<accession>A0ABX6HLA9</accession>
<feature type="signal peptide" evidence="2">
    <location>
        <begin position="1"/>
        <end position="35"/>
    </location>
</feature>
<gene>
    <name evidence="3" type="ORF">PI93_001825</name>
</gene>
<dbReference type="Proteomes" id="UP000035080">
    <property type="component" value="Chromosome"/>
</dbReference>
<keyword evidence="2" id="KW-0732">Signal</keyword>
<keyword evidence="4" id="KW-1185">Reference proteome</keyword>
<reference evidence="3 4" key="1">
    <citation type="journal article" date="2015" name="Genome Announc.">
        <title>Genome Sequences of Two Pandoraea pnomenusa Isolates Recovered 11 Months Apart from a Cystic Fibrosis Patient.</title>
        <authorList>
            <person name="Ee R."/>
            <person name="Ambrose M."/>
            <person name="Lazenby J."/>
            <person name="Williams P."/>
            <person name="Chan K.G."/>
            <person name="Roddam L."/>
        </authorList>
    </citation>
    <scope>NUCLEOTIDE SEQUENCE [LARGE SCALE GENOMIC DNA]</scope>
    <source>
        <strain evidence="3 4">6399</strain>
    </source>
</reference>
<evidence type="ECO:0000313" key="3">
    <source>
        <dbReference type="EMBL" id="QHF11523.1"/>
    </source>
</evidence>
<dbReference type="RefSeq" id="WP_039373579.1">
    <property type="nucleotide sequence ID" value="NZ_CP047385.1"/>
</dbReference>
<organism evidence="3 4">
    <name type="scientific">Pandoraea fibrosis</name>
    <dbReference type="NCBI Taxonomy" id="1891094"/>
    <lineage>
        <taxon>Bacteria</taxon>
        <taxon>Pseudomonadati</taxon>
        <taxon>Pseudomonadota</taxon>
        <taxon>Betaproteobacteria</taxon>
        <taxon>Burkholderiales</taxon>
        <taxon>Burkholderiaceae</taxon>
        <taxon>Pandoraea</taxon>
    </lineage>
</organism>
<feature type="compositionally biased region" description="Polar residues" evidence="1">
    <location>
        <begin position="680"/>
        <end position="693"/>
    </location>
</feature>
<feature type="region of interest" description="Disordered" evidence="1">
    <location>
        <begin position="642"/>
        <end position="693"/>
    </location>
</feature>
<evidence type="ECO:0000256" key="1">
    <source>
        <dbReference type="SAM" id="MobiDB-lite"/>
    </source>
</evidence>
<feature type="chain" id="PRO_5045776487" description="Secreted protein" evidence="2">
    <location>
        <begin position="36"/>
        <end position="693"/>
    </location>
</feature>
<evidence type="ECO:0000256" key="2">
    <source>
        <dbReference type="SAM" id="SignalP"/>
    </source>
</evidence>